<evidence type="ECO:0000313" key="3">
    <source>
        <dbReference type="WBParaSite" id="TREG1_78530.1"/>
    </source>
</evidence>
<dbReference type="AlphaFoldDB" id="A0AA85KC65"/>
<protein>
    <submittedName>
        <fullName evidence="3">Uncharacterized protein</fullName>
    </submittedName>
</protein>
<name>A0AA85KC65_TRIRE</name>
<feature type="signal peptide" evidence="1">
    <location>
        <begin position="1"/>
        <end position="19"/>
    </location>
</feature>
<reference evidence="3" key="2">
    <citation type="submission" date="2023-11" db="UniProtKB">
        <authorList>
            <consortium name="WormBaseParasite"/>
        </authorList>
    </citation>
    <scope>IDENTIFICATION</scope>
</reference>
<evidence type="ECO:0000313" key="2">
    <source>
        <dbReference type="Proteomes" id="UP000050795"/>
    </source>
</evidence>
<reference evidence="2" key="1">
    <citation type="submission" date="2022-06" db="EMBL/GenBank/DDBJ databases">
        <authorList>
            <person name="Berger JAMES D."/>
            <person name="Berger JAMES D."/>
        </authorList>
    </citation>
    <scope>NUCLEOTIDE SEQUENCE [LARGE SCALE GENOMIC DNA]</scope>
</reference>
<accession>A0AA85KC65</accession>
<proteinExistence type="predicted"/>
<keyword evidence="2" id="KW-1185">Reference proteome</keyword>
<keyword evidence="1" id="KW-0732">Signal</keyword>
<dbReference type="Proteomes" id="UP000050795">
    <property type="component" value="Unassembled WGS sequence"/>
</dbReference>
<organism evidence="2 3">
    <name type="scientific">Trichobilharzia regenti</name>
    <name type="common">Nasal bird schistosome</name>
    <dbReference type="NCBI Taxonomy" id="157069"/>
    <lineage>
        <taxon>Eukaryota</taxon>
        <taxon>Metazoa</taxon>
        <taxon>Spiralia</taxon>
        <taxon>Lophotrochozoa</taxon>
        <taxon>Platyhelminthes</taxon>
        <taxon>Trematoda</taxon>
        <taxon>Digenea</taxon>
        <taxon>Strigeidida</taxon>
        <taxon>Schistosomatoidea</taxon>
        <taxon>Schistosomatidae</taxon>
        <taxon>Trichobilharzia</taxon>
    </lineage>
</organism>
<sequence length="130" mass="15151">MRVLTFGFFLSILYFQIYCVQCKIKTEDEECEKYCKTLNGFITKHCGIICLTYGSAETRYCVLACSMKAHSVNAFYKCVDPCYHEPKSNATCEEYCRQFYQPPQSNICPDVCHENWESNIHSCKTFQIIL</sequence>
<feature type="chain" id="PRO_5041737443" evidence="1">
    <location>
        <begin position="20"/>
        <end position="130"/>
    </location>
</feature>
<dbReference type="WBParaSite" id="TREG1_78530.1">
    <property type="protein sequence ID" value="TREG1_78530.1"/>
    <property type="gene ID" value="TREG1_78530"/>
</dbReference>
<evidence type="ECO:0000256" key="1">
    <source>
        <dbReference type="SAM" id="SignalP"/>
    </source>
</evidence>